<reference evidence="2" key="1">
    <citation type="submission" date="2021-03" db="EMBL/GenBank/DDBJ databases">
        <title>Acanthopleuribacteraceae sp. M133.</title>
        <authorList>
            <person name="Wang G."/>
        </authorList>
    </citation>
    <scope>NUCLEOTIDE SEQUENCE</scope>
    <source>
        <strain evidence="2">M133</strain>
    </source>
</reference>
<dbReference type="InterPro" id="IPR045864">
    <property type="entry name" value="aa-tRNA-synth_II/BPL/LPL"/>
</dbReference>
<name>A0A8A4TTT1_SULCO</name>
<dbReference type="KEGG" id="scor:J3U87_10430"/>
<dbReference type="InterPro" id="IPR050664">
    <property type="entry name" value="Octanoyltrans_LipM/LipL"/>
</dbReference>
<dbReference type="Pfam" id="PF21948">
    <property type="entry name" value="LplA-B_cat"/>
    <property type="match status" value="1"/>
</dbReference>
<dbReference type="PROSITE" id="PS51733">
    <property type="entry name" value="BPL_LPL_CATALYTIC"/>
    <property type="match status" value="1"/>
</dbReference>
<evidence type="ECO:0000259" key="1">
    <source>
        <dbReference type="PROSITE" id="PS51733"/>
    </source>
</evidence>
<dbReference type="PANTHER" id="PTHR43679">
    <property type="entry name" value="OCTANOYLTRANSFERASE LIPM-RELATED"/>
    <property type="match status" value="1"/>
</dbReference>
<evidence type="ECO:0000313" key="3">
    <source>
        <dbReference type="Proteomes" id="UP000663929"/>
    </source>
</evidence>
<gene>
    <name evidence="2" type="ORF">J3U87_10430</name>
</gene>
<keyword evidence="2" id="KW-0436">Ligase</keyword>
<sequence>METVWYSLLEREPRSAAENMAVDQFLLELVEAGRLAVPVLRTYAWVRPTLSLGYHQEWRRAVDPEALERHRVDLVRRWTGGRGVLHDPDEITYSLTAPMQEPFGNTVRHNYCAIGRALARFTDLGMQQGRMTPEEESVEKVRQMRHTPCFASLSRSEIEAGGKKMIGSAQKLGRKAFIQHGSIPLYARFRILEEITGTALSMDRLMTSLSDHFAQAGLALPPRKALEARLVTAFAESFGVTFRDFRETDLWDQGEIDRITETRFGDEAWTFRK</sequence>
<dbReference type="InterPro" id="IPR004143">
    <property type="entry name" value="BPL_LPL_catalytic"/>
</dbReference>
<protein>
    <submittedName>
        <fullName evidence="2">Lipoate--protein ligase family protein</fullName>
    </submittedName>
</protein>
<dbReference type="PANTHER" id="PTHR43679:SF2">
    <property type="entry name" value="OCTANOYL-[GCVH]:PROTEIN N-OCTANOYLTRANSFERASE"/>
    <property type="match status" value="1"/>
</dbReference>
<keyword evidence="3" id="KW-1185">Reference proteome</keyword>
<dbReference type="AlphaFoldDB" id="A0A8A4TTT1"/>
<dbReference type="SUPFAM" id="SSF55681">
    <property type="entry name" value="Class II aaRS and biotin synthetases"/>
    <property type="match status" value="1"/>
</dbReference>
<feature type="domain" description="BPL/LPL catalytic" evidence="1">
    <location>
        <begin position="34"/>
        <end position="242"/>
    </location>
</feature>
<dbReference type="EMBL" id="CP071793">
    <property type="protein sequence ID" value="QTD52883.1"/>
    <property type="molecule type" value="Genomic_DNA"/>
</dbReference>
<dbReference type="GO" id="GO:0016874">
    <property type="term" value="F:ligase activity"/>
    <property type="evidence" value="ECO:0007669"/>
    <property type="project" value="UniProtKB-KW"/>
</dbReference>
<dbReference type="Gene3D" id="3.30.930.10">
    <property type="entry name" value="Bira Bifunctional Protein, Domain 2"/>
    <property type="match status" value="1"/>
</dbReference>
<dbReference type="RefSeq" id="WP_237382981.1">
    <property type="nucleotide sequence ID" value="NZ_CP071793.1"/>
</dbReference>
<evidence type="ECO:0000313" key="2">
    <source>
        <dbReference type="EMBL" id="QTD52883.1"/>
    </source>
</evidence>
<organism evidence="2 3">
    <name type="scientific">Sulfidibacter corallicola</name>
    <dbReference type="NCBI Taxonomy" id="2818388"/>
    <lineage>
        <taxon>Bacteria</taxon>
        <taxon>Pseudomonadati</taxon>
        <taxon>Acidobacteriota</taxon>
        <taxon>Holophagae</taxon>
        <taxon>Acanthopleuribacterales</taxon>
        <taxon>Acanthopleuribacteraceae</taxon>
        <taxon>Sulfidibacter</taxon>
    </lineage>
</organism>
<dbReference type="Proteomes" id="UP000663929">
    <property type="component" value="Chromosome"/>
</dbReference>
<accession>A0A8A4TTT1</accession>
<proteinExistence type="predicted"/>